<dbReference type="PANTHER" id="PTHR11236:SF50">
    <property type="entry name" value="AMINODEOXYCHORISMATE SYNTHASE COMPONENT 1"/>
    <property type="match status" value="1"/>
</dbReference>
<dbReference type="GO" id="GO:0046820">
    <property type="term" value="F:4-amino-4-deoxychorismate synthase activity"/>
    <property type="evidence" value="ECO:0007669"/>
    <property type="project" value="TreeGrafter"/>
</dbReference>
<evidence type="ECO:0000313" key="2">
    <source>
        <dbReference type="EMBL" id="AQP52411.1"/>
    </source>
</evidence>
<dbReference type="AlphaFoldDB" id="A0A1Q2D2D2"/>
<reference evidence="2 3" key="1">
    <citation type="journal article" date="2008" name="Int. J. Syst. Evol. Microbiol.">
        <title>Tessaracoccus flavescens sp. nov., isolated from marine sediment.</title>
        <authorList>
            <person name="Lee D.W."/>
            <person name="Lee S.D."/>
        </authorList>
    </citation>
    <scope>NUCLEOTIDE SEQUENCE [LARGE SCALE GENOMIC DNA]</scope>
    <source>
        <strain evidence="2 3">SST-39T</strain>
    </source>
</reference>
<dbReference type="Pfam" id="PF00425">
    <property type="entry name" value="Chorismate_bind"/>
    <property type="match status" value="1"/>
</dbReference>
<dbReference type="InterPro" id="IPR036038">
    <property type="entry name" value="Aminotransferase-like"/>
</dbReference>
<dbReference type="Pfam" id="PF01063">
    <property type="entry name" value="Aminotran_4"/>
    <property type="match status" value="1"/>
</dbReference>
<dbReference type="InterPro" id="IPR015890">
    <property type="entry name" value="Chorismate_C"/>
</dbReference>
<dbReference type="Gene3D" id="3.20.10.10">
    <property type="entry name" value="D-amino Acid Aminotransferase, subunit A, domain 2"/>
    <property type="match status" value="1"/>
</dbReference>
<dbReference type="PRINTS" id="PR00095">
    <property type="entry name" value="ANTSNTHASEI"/>
</dbReference>
<evidence type="ECO:0000259" key="1">
    <source>
        <dbReference type="Pfam" id="PF00425"/>
    </source>
</evidence>
<accession>A0A1Q2D2D2</accession>
<dbReference type="STRING" id="399497.BW733_01615"/>
<organism evidence="2 3">
    <name type="scientific">Tessaracoccus flavescens</name>
    <dbReference type="NCBI Taxonomy" id="399497"/>
    <lineage>
        <taxon>Bacteria</taxon>
        <taxon>Bacillati</taxon>
        <taxon>Actinomycetota</taxon>
        <taxon>Actinomycetes</taxon>
        <taxon>Propionibacteriales</taxon>
        <taxon>Propionibacteriaceae</taxon>
        <taxon>Tessaracoccus</taxon>
    </lineage>
</organism>
<dbReference type="Proteomes" id="UP000188235">
    <property type="component" value="Chromosome"/>
</dbReference>
<dbReference type="Gene3D" id="3.30.470.10">
    <property type="match status" value="1"/>
</dbReference>
<gene>
    <name evidence="2" type="ORF">BW733_01615</name>
</gene>
<dbReference type="InterPro" id="IPR043131">
    <property type="entry name" value="BCAT-like_N"/>
</dbReference>
<sequence length="546" mass="57825">MVTLADLDDTLASGWLDGLHCFAWLPYDLGEAELRVGDGASGALYWFRERTPGAHPPPATGQGWVADLGTSSTEAEFTAAVERIQAAIAAGSTYQINHTHRLVGRLLGDPRGLYSALRARQPVAFGVLAHLPGPAASWTLSLSPELFLSVDGEVATTRPMKGTAPADTDPEALREGPKNRAENLMIVDLLRNDLSRVAVPGTVEVPSLFDVERVGALWQMTSTVTARLHPGTTPAHLLRATFPCGSITGAPKLSSMRIVRGLEPDRRGIYTGSLGTITPTPDPPGWSMTLSVAIRTLEIDDEGTVRLGIGSGIVADSTAAGEWREGLDKARFITDHRPTLRVKETMAVVDGACRLADAHRARLAASLRALGFAPAPYAVDEAVAATGPGAWRVALEVDADGGSHVARARLEPTPEPVSALLAPTPWTVGPLSRHKTSERAHLDEAVAAATGQGAFDTIGHDERGMVLEGGRSNVFARIGGRWLTPASRLGILPGIQRAELLADPGLIGAETIDEAEFTVENLRTADRVVLTNALRGPLVARVEDLA</sequence>
<dbReference type="SUPFAM" id="SSF56752">
    <property type="entry name" value="D-aminoacid aminotransferase-like PLP-dependent enzymes"/>
    <property type="match status" value="1"/>
</dbReference>
<keyword evidence="3" id="KW-1185">Reference proteome</keyword>
<dbReference type="InterPro" id="IPR019999">
    <property type="entry name" value="Anth_synth_I-like"/>
</dbReference>
<feature type="domain" description="Chorismate-utilising enzyme C-terminal" evidence="1">
    <location>
        <begin position="74"/>
        <end position="329"/>
    </location>
</feature>
<dbReference type="KEGG" id="tfa:BW733_01615"/>
<proteinExistence type="predicted"/>
<dbReference type="InterPro" id="IPR005801">
    <property type="entry name" value="ADC_synthase"/>
</dbReference>
<dbReference type="Gene3D" id="3.60.120.10">
    <property type="entry name" value="Anthranilate synthase"/>
    <property type="match status" value="1"/>
</dbReference>
<dbReference type="EMBL" id="CP019607">
    <property type="protein sequence ID" value="AQP52411.1"/>
    <property type="molecule type" value="Genomic_DNA"/>
</dbReference>
<protein>
    <recommendedName>
        <fullName evidence="1">Chorismate-utilising enzyme C-terminal domain-containing protein</fullName>
    </recommendedName>
</protein>
<dbReference type="GO" id="GO:0000162">
    <property type="term" value="P:L-tryptophan biosynthetic process"/>
    <property type="evidence" value="ECO:0007669"/>
    <property type="project" value="TreeGrafter"/>
</dbReference>
<dbReference type="InterPro" id="IPR001544">
    <property type="entry name" value="Aminotrans_IV"/>
</dbReference>
<evidence type="ECO:0000313" key="3">
    <source>
        <dbReference type="Proteomes" id="UP000188235"/>
    </source>
</evidence>
<name>A0A1Q2D2D2_9ACTN</name>
<dbReference type="SUPFAM" id="SSF56322">
    <property type="entry name" value="ADC synthase"/>
    <property type="match status" value="1"/>
</dbReference>
<dbReference type="InterPro" id="IPR043132">
    <property type="entry name" value="BCAT-like_C"/>
</dbReference>
<dbReference type="PANTHER" id="PTHR11236">
    <property type="entry name" value="AMINOBENZOATE/ANTHRANILATE SYNTHASE"/>
    <property type="match status" value="1"/>
</dbReference>